<dbReference type="Proteomes" id="UP001234297">
    <property type="component" value="Chromosome 8"/>
</dbReference>
<gene>
    <name evidence="1" type="ORF">MRB53_027704</name>
</gene>
<protein>
    <submittedName>
        <fullName evidence="1">Uncharacterized protein</fullName>
    </submittedName>
</protein>
<reference evidence="1 2" key="1">
    <citation type="journal article" date="2022" name="Hortic Res">
        <title>A haplotype resolved chromosomal level avocado genome allows analysis of novel avocado genes.</title>
        <authorList>
            <person name="Nath O."/>
            <person name="Fletcher S.J."/>
            <person name="Hayward A."/>
            <person name="Shaw L.M."/>
            <person name="Masouleh A.K."/>
            <person name="Furtado A."/>
            <person name="Henry R.J."/>
            <person name="Mitter N."/>
        </authorList>
    </citation>
    <scope>NUCLEOTIDE SEQUENCE [LARGE SCALE GENOMIC DNA]</scope>
    <source>
        <strain evidence="2">cv. Hass</strain>
    </source>
</reference>
<sequence length="562" mass="61296">MEKEKLFMNYTGLQPNWRSSVDVEGQLVEMNCSSNQFLNINWENSMDQSTPFESAMSSFVSSPGSALNSAGPADSAAIGELIGRLGGLCHKNRELSPSQMAAATGGGGGGASFAGGSTNSIDTPCYSTPLNSPPKRDLLMLDHQIRSNVAPFAADPEFAERTAKFSCFSGSNIGGMVGQFSSLGVESGNLLEVSSNQSLKIGPQIDGFQNKDKAIQDRSDAELRPNSASGSAPDRKSSKFFICSSPDEESSNAGVEASASAGETSLKDTNEVNGRKRKAKGKELLQSSASFKDAKVDLDGDNSNEKRCKSAEAFEKGKDVVEVKKEQSSNSNGGSGSRNQNKDLKLPEPPKQDYIHVRARRGQATDSHSLAERVRREKINERMKLLQDLVPGCNKVTGKAVMLDEIINYVQSLQRQVEFLSMKLAHVNPRLDFNMEALLSKDILQMRGSLPQTVYPLDSLAAPMQHYVEVWALSYQPVKEMAFFLLSSQLSGRMISIAFSAPLTEQKLQKTSISSRSHSPLQLHQSFPTSVLLQLHQFNAVKSMTDLFMYRYISSNRNTGLE</sequence>
<evidence type="ECO:0000313" key="1">
    <source>
        <dbReference type="EMBL" id="KAJ8634368.1"/>
    </source>
</evidence>
<accession>A0ACC2LMC2</accession>
<proteinExistence type="predicted"/>
<comment type="caution">
    <text evidence="1">The sequence shown here is derived from an EMBL/GenBank/DDBJ whole genome shotgun (WGS) entry which is preliminary data.</text>
</comment>
<name>A0ACC2LMC2_PERAE</name>
<keyword evidence="2" id="KW-1185">Reference proteome</keyword>
<evidence type="ECO:0000313" key="2">
    <source>
        <dbReference type="Proteomes" id="UP001234297"/>
    </source>
</evidence>
<dbReference type="EMBL" id="CM056816">
    <property type="protein sequence ID" value="KAJ8634368.1"/>
    <property type="molecule type" value="Genomic_DNA"/>
</dbReference>
<organism evidence="1 2">
    <name type="scientific">Persea americana</name>
    <name type="common">Avocado</name>
    <dbReference type="NCBI Taxonomy" id="3435"/>
    <lineage>
        <taxon>Eukaryota</taxon>
        <taxon>Viridiplantae</taxon>
        <taxon>Streptophyta</taxon>
        <taxon>Embryophyta</taxon>
        <taxon>Tracheophyta</taxon>
        <taxon>Spermatophyta</taxon>
        <taxon>Magnoliopsida</taxon>
        <taxon>Magnoliidae</taxon>
        <taxon>Laurales</taxon>
        <taxon>Lauraceae</taxon>
        <taxon>Persea</taxon>
    </lineage>
</organism>